<dbReference type="AlphaFoldDB" id="A0A1B8AQ28"/>
<comment type="caution">
    <text evidence="2">The sequence shown here is derived from an EMBL/GenBank/DDBJ whole genome shotgun (WGS) entry which is preliminary data.</text>
</comment>
<feature type="compositionally biased region" description="Basic and acidic residues" evidence="1">
    <location>
        <begin position="57"/>
        <end position="67"/>
    </location>
</feature>
<proteinExistence type="predicted"/>
<dbReference type="OMA" id="QEACHHE"/>
<keyword evidence="3" id="KW-1185">Reference proteome</keyword>
<gene>
    <name evidence="2" type="ORF">FPOA_08958</name>
</gene>
<feature type="region of interest" description="Disordered" evidence="1">
    <location>
        <begin position="57"/>
        <end position="159"/>
    </location>
</feature>
<accession>A0A1B8AQ28</accession>
<feature type="compositionally biased region" description="Basic residues" evidence="1">
    <location>
        <begin position="68"/>
        <end position="77"/>
    </location>
</feature>
<dbReference type="Proteomes" id="UP000091967">
    <property type="component" value="Unassembled WGS sequence"/>
</dbReference>
<evidence type="ECO:0000313" key="2">
    <source>
        <dbReference type="EMBL" id="OBS22623.1"/>
    </source>
</evidence>
<organism evidence="2 3">
    <name type="scientific">Fusarium poae</name>
    <dbReference type="NCBI Taxonomy" id="36050"/>
    <lineage>
        <taxon>Eukaryota</taxon>
        <taxon>Fungi</taxon>
        <taxon>Dikarya</taxon>
        <taxon>Ascomycota</taxon>
        <taxon>Pezizomycotina</taxon>
        <taxon>Sordariomycetes</taxon>
        <taxon>Hypocreomycetidae</taxon>
        <taxon>Hypocreales</taxon>
        <taxon>Nectriaceae</taxon>
        <taxon>Fusarium</taxon>
    </lineage>
</organism>
<protein>
    <submittedName>
        <fullName evidence="2">Uncharacterized protein</fullName>
    </submittedName>
</protein>
<name>A0A1B8AQ28_FUSPO</name>
<feature type="compositionally biased region" description="Basic and acidic residues" evidence="1">
    <location>
        <begin position="78"/>
        <end position="109"/>
    </location>
</feature>
<evidence type="ECO:0000313" key="3">
    <source>
        <dbReference type="Proteomes" id="UP000091967"/>
    </source>
</evidence>
<dbReference type="EMBL" id="LYXU01000003">
    <property type="protein sequence ID" value="OBS22623.1"/>
    <property type="molecule type" value="Genomic_DNA"/>
</dbReference>
<feature type="compositionally biased region" description="Basic and acidic residues" evidence="1">
    <location>
        <begin position="121"/>
        <end position="158"/>
    </location>
</feature>
<reference evidence="2 3" key="1">
    <citation type="submission" date="2016-06" db="EMBL/GenBank/DDBJ databases">
        <title>Living apart together: crosstalk between the core and supernumerary genomes in a fungal plant pathogen.</title>
        <authorList>
            <person name="Vanheule A."/>
            <person name="Audenaert K."/>
            <person name="Warris S."/>
            <person name="Van De Geest H."/>
            <person name="Schijlen E."/>
            <person name="Hofte M."/>
            <person name="De Saeger S."/>
            <person name="Haesaert G."/>
            <person name="Waalwijk C."/>
            <person name="Van Der Lee T."/>
        </authorList>
    </citation>
    <scope>NUCLEOTIDE SEQUENCE [LARGE SCALE GENOMIC DNA]</scope>
    <source>
        <strain evidence="2 3">2516</strain>
    </source>
</reference>
<sequence length="394" mass="46413">MKNTAFATEHGSKNRIKNKCEKSKRCIKQEACHHEVHHHHDGKYTIECNDKCFKPGKHNKDDKDDKKNKHNKIVKTKSKADKDFSNRANKVIEKWANRNSPDNHDHDNFPLDPQNIPTLPDTRKRPERPRQDRTRFIDKVKSDNKPECDNKPESDHKVVTRRRSLPPLQIIPPQQMERLWLKKHEKRHARGQVFAPPYPFSMEEVMAIKKVNVTIEQNGKDPIAINVIIRNNSEMNVTIMTRNSPVDKDAFKLGHFRVYPDETQINFAPKKEEYEWYHRPKGKFSRLSDPRKEYLESDLTHLRPNETVKQTIIIPSGNKEEKEKWLKMLKLSKKIKMRVEGKWFAIGAWVKEPRWSRNVDFNFVSNTIDLEIPRDSKPNWGPGRGVYTGQMADR</sequence>
<evidence type="ECO:0000256" key="1">
    <source>
        <dbReference type="SAM" id="MobiDB-lite"/>
    </source>
</evidence>